<dbReference type="Proteomes" id="UP000886476">
    <property type="component" value="Unassembled WGS sequence"/>
</dbReference>
<proteinExistence type="predicted"/>
<gene>
    <name evidence="1" type="ORF">HL667_30040</name>
</gene>
<reference evidence="1" key="1">
    <citation type="submission" date="2020-05" db="EMBL/GenBank/DDBJ databases">
        <title>Nod-independent and nitrogen-fixing Bradyrhizobium aeschynomene sp. nov. isolated from nodules of Aeschynomene indica.</title>
        <authorList>
            <person name="Zhang Z."/>
        </authorList>
    </citation>
    <scope>NUCLEOTIDE SEQUENCE</scope>
    <source>
        <strain evidence="1">83012</strain>
    </source>
</reference>
<dbReference type="EMBL" id="JABFDN010000016">
    <property type="protein sequence ID" value="NPU69279.1"/>
    <property type="molecule type" value="Genomic_DNA"/>
</dbReference>
<comment type="caution">
    <text evidence="1">The sequence shown here is derived from an EMBL/GenBank/DDBJ whole genome shotgun (WGS) entry which is preliminary data.</text>
</comment>
<evidence type="ECO:0000313" key="2">
    <source>
        <dbReference type="Proteomes" id="UP000886476"/>
    </source>
</evidence>
<keyword evidence="2" id="KW-1185">Reference proteome</keyword>
<evidence type="ECO:0000313" key="1">
    <source>
        <dbReference type="EMBL" id="NPU69279.1"/>
    </source>
</evidence>
<sequence length="137" mass="15348">MMLRFASGPREFAADFTTVVYPFFEAFCDAIRVLHDGYINDRIRLLIGAPECDLLLQAAAHSSQAVLKINLWPDHKRSALLPEPTVFVFEGARQEIISPFVAALRSVRAGMSDVEFEQEYRAPFPTAAYAALMQRAP</sequence>
<protein>
    <submittedName>
        <fullName evidence="1">Uncharacterized protein</fullName>
    </submittedName>
</protein>
<organism evidence="1 2">
    <name type="scientific">Bradyrhizobium aeschynomenes</name>
    <dbReference type="NCBI Taxonomy" id="2734909"/>
    <lineage>
        <taxon>Bacteria</taxon>
        <taxon>Pseudomonadati</taxon>
        <taxon>Pseudomonadota</taxon>
        <taxon>Alphaproteobacteria</taxon>
        <taxon>Hyphomicrobiales</taxon>
        <taxon>Nitrobacteraceae</taxon>
        <taxon>Bradyrhizobium</taxon>
    </lineage>
</organism>
<accession>A0ABX2CPH8</accession>
<name>A0ABX2CPH8_9BRAD</name>